<dbReference type="AlphaFoldDB" id="A0AAN3YXW1"/>
<dbReference type="EMBL" id="ABKSPD020000008">
    <property type="protein sequence ID" value="EKW9776510.1"/>
    <property type="molecule type" value="Genomic_DNA"/>
</dbReference>
<dbReference type="Proteomes" id="UP001171165">
    <property type="component" value="Unassembled WGS sequence"/>
</dbReference>
<comment type="caution">
    <text evidence="1">The sequence shown here is derived from an EMBL/GenBank/DDBJ whole genome shotgun (WGS) entry which is preliminary data.</text>
</comment>
<sequence length="59" mass="6583">MSAKNKTLTLRDQFAMSAMQGILSNEAMIAGVIKESAEWVSREAYIMADAMLNARYKQP</sequence>
<gene>
    <name evidence="1" type="ORF">PW210_002339</name>
</gene>
<proteinExistence type="predicted"/>
<protein>
    <submittedName>
        <fullName evidence="1">Uncharacterized protein</fullName>
    </submittedName>
</protein>
<reference evidence="1" key="1">
    <citation type="submission" date="2023-06" db="EMBL/GenBank/DDBJ databases">
        <authorList>
            <consortium name="Clinical and Environmental Microbiology Branch: Whole genome sequencing antimicrobial resistance pathogens in the healthcare setting"/>
        </authorList>
    </citation>
    <scope>NUCLEOTIDE SEQUENCE</scope>
    <source>
        <strain evidence="1">Microbial</strain>
    </source>
</reference>
<organism evidence="1 2">
    <name type="scientific">Proteus mirabilis</name>
    <dbReference type="NCBI Taxonomy" id="584"/>
    <lineage>
        <taxon>Bacteria</taxon>
        <taxon>Pseudomonadati</taxon>
        <taxon>Pseudomonadota</taxon>
        <taxon>Gammaproteobacteria</taxon>
        <taxon>Enterobacterales</taxon>
        <taxon>Morganellaceae</taxon>
        <taxon>Proteus</taxon>
    </lineage>
</organism>
<evidence type="ECO:0000313" key="1">
    <source>
        <dbReference type="EMBL" id="EKW9776510.1"/>
    </source>
</evidence>
<accession>A0AAN3YXW1</accession>
<evidence type="ECO:0000313" key="2">
    <source>
        <dbReference type="Proteomes" id="UP001171165"/>
    </source>
</evidence>
<name>A0AAN3YXW1_PROMI</name>